<evidence type="ECO:0000259" key="1">
    <source>
        <dbReference type="Pfam" id="PF13456"/>
    </source>
</evidence>
<dbReference type="InterPro" id="IPR052929">
    <property type="entry name" value="RNase_H-like_EbsB-rel"/>
</dbReference>
<dbReference type="PANTHER" id="PTHR47074">
    <property type="entry name" value="BNAC02G40300D PROTEIN"/>
    <property type="match status" value="1"/>
</dbReference>
<dbReference type="InterPro" id="IPR002156">
    <property type="entry name" value="RNaseH_domain"/>
</dbReference>
<gene>
    <name evidence="2" type="ORF">F2Q69_00027820</name>
</gene>
<comment type="caution">
    <text evidence="2">The sequence shown here is derived from an EMBL/GenBank/DDBJ whole genome shotgun (WGS) entry which is preliminary data.</text>
</comment>
<protein>
    <recommendedName>
        <fullName evidence="1">RNase H type-1 domain-containing protein</fullName>
    </recommendedName>
</protein>
<dbReference type="AlphaFoldDB" id="A0A8S9S9E8"/>
<dbReference type="GO" id="GO:0003676">
    <property type="term" value="F:nucleic acid binding"/>
    <property type="evidence" value="ECO:0007669"/>
    <property type="project" value="InterPro"/>
</dbReference>
<evidence type="ECO:0000313" key="3">
    <source>
        <dbReference type="Proteomes" id="UP000712600"/>
    </source>
</evidence>
<dbReference type="Pfam" id="PF13456">
    <property type="entry name" value="RVT_3"/>
    <property type="match status" value="1"/>
</dbReference>
<dbReference type="Gene3D" id="3.30.420.10">
    <property type="entry name" value="Ribonuclease H-like superfamily/Ribonuclease H"/>
    <property type="match status" value="1"/>
</dbReference>
<dbReference type="InterPro" id="IPR044730">
    <property type="entry name" value="RNase_H-like_dom_plant"/>
</dbReference>
<dbReference type="Proteomes" id="UP000712600">
    <property type="component" value="Unassembled WGS sequence"/>
</dbReference>
<dbReference type="EMBL" id="QGKX02000088">
    <property type="protein sequence ID" value="KAF3589900.1"/>
    <property type="molecule type" value="Genomic_DNA"/>
</dbReference>
<organism evidence="2 3">
    <name type="scientific">Brassica cretica</name>
    <name type="common">Mustard</name>
    <dbReference type="NCBI Taxonomy" id="69181"/>
    <lineage>
        <taxon>Eukaryota</taxon>
        <taxon>Viridiplantae</taxon>
        <taxon>Streptophyta</taxon>
        <taxon>Embryophyta</taxon>
        <taxon>Tracheophyta</taxon>
        <taxon>Spermatophyta</taxon>
        <taxon>Magnoliopsida</taxon>
        <taxon>eudicotyledons</taxon>
        <taxon>Gunneridae</taxon>
        <taxon>Pentapetalae</taxon>
        <taxon>rosids</taxon>
        <taxon>malvids</taxon>
        <taxon>Brassicales</taxon>
        <taxon>Brassicaceae</taxon>
        <taxon>Brassiceae</taxon>
        <taxon>Brassica</taxon>
    </lineage>
</organism>
<name>A0A8S9S9E8_BRACR</name>
<proteinExistence type="predicted"/>
<dbReference type="InterPro" id="IPR036397">
    <property type="entry name" value="RNaseH_sf"/>
</dbReference>
<dbReference type="CDD" id="cd06222">
    <property type="entry name" value="RNase_H_like"/>
    <property type="match status" value="1"/>
</dbReference>
<feature type="domain" description="RNase H type-1" evidence="1">
    <location>
        <begin position="7"/>
        <end position="98"/>
    </location>
</feature>
<sequence length="133" mass="15619">MLWAGVRGFQRLGSRIEVVAEGVKWEIHSMRRLGYKQVIYETDSLFLAKMINGHTEVWPKLQPIIQEIHHTLSENPHYKIVFYSRDGNMAAYRIAKEAFSLQNHLPKLYYIVPDWLKPVFETDRSDVNQNFVG</sequence>
<accession>A0A8S9S9E8</accession>
<reference evidence="2" key="1">
    <citation type="submission" date="2019-12" db="EMBL/GenBank/DDBJ databases">
        <title>Genome sequencing and annotation of Brassica cretica.</title>
        <authorList>
            <person name="Studholme D.J."/>
            <person name="Sarris P."/>
        </authorList>
    </citation>
    <scope>NUCLEOTIDE SEQUENCE</scope>
    <source>
        <strain evidence="2">PFS-109/04</strain>
        <tissue evidence="2">Leaf</tissue>
    </source>
</reference>
<dbReference type="GO" id="GO:0004523">
    <property type="term" value="F:RNA-DNA hybrid ribonuclease activity"/>
    <property type="evidence" value="ECO:0007669"/>
    <property type="project" value="InterPro"/>
</dbReference>
<evidence type="ECO:0000313" key="2">
    <source>
        <dbReference type="EMBL" id="KAF3589900.1"/>
    </source>
</evidence>
<dbReference type="PANTHER" id="PTHR47074:SF48">
    <property type="entry name" value="POLYNUCLEOTIDYL TRANSFERASE, RIBONUCLEASE H-LIKE SUPERFAMILY PROTEIN"/>
    <property type="match status" value="1"/>
</dbReference>